<dbReference type="PANTHER" id="PTHR30473:SF1">
    <property type="entry name" value="PHOH-LIKE PROTEIN"/>
    <property type="match status" value="1"/>
</dbReference>
<evidence type="ECO:0000256" key="3">
    <source>
        <dbReference type="ARBA" id="ARBA00022490"/>
    </source>
</evidence>
<feature type="domain" description="PhoH-like protein" evidence="7">
    <location>
        <begin position="1"/>
        <end position="166"/>
    </location>
</feature>
<dbReference type="AlphaFoldDB" id="A0A0F0CNA4"/>
<dbReference type="Proteomes" id="UP000033428">
    <property type="component" value="Unassembled WGS sequence"/>
</dbReference>
<comment type="caution">
    <text evidence="8">The sequence shown here is derived from an EMBL/GenBank/DDBJ whole genome shotgun (WGS) entry which is preliminary data.</text>
</comment>
<comment type="similarity">
    <text evidence="2">Belongs to the PhoH family.</text>
</comment>
<sequence length="175" mass="19747">MAVNALKNNLVTRIILTRPAVEAGESLGYLPGDIYEKVNPYLRPLYDALLDMVEPHMVKDYLDRGIIEVAPLAFMRGRTLNDSFIIMDEAQNSTREQMKMFLTRIGFGSKTVVTVDLTQSDLPKGKRSGLLHVKGLLKDIEGISFINLTARDVVRHELVQKIIEAYRKASDKNNE</sequence>
<evidence type="ECO:0000313" key="8">
    <source>
        <dbReference type="EMBL" id="KJJ84727.1"/>
    </source>
</evidence>
<keyword evidence="5" id="KW-0067">ATP-binding</keyword>
<dbReference type="InterPro" id="IPR051451">
    <property type="entry name" value="PhoH2-like"/>
</dbReference>
<dbReference type="Gene3D" id="3.40.50.300">
    <property type="entry name" value="P-loop containing nucleotide triphosphate hydrolases"/>
    <property type="match status" value="1"/>
</dbReference>
<dbReference type="Pfam" id="PF02562">
    <property type="entry name" value="PhoH"/>
    <property type="match status" value="1"/>
</dbReference>
<dbReference type="InterPro" id="IPR027417">
    <property type="entry name" value="P-loop_NTPase"/>
</dbReference>
<dbReference type="GO" id="GO:0005829">
    <property type="term" value="C:cytosol"/>
    <property type="evidence" value="ECO:0007669"/>
    <property type="project" value="TreeGrafter"/>
</dbReference>
<dbReference type="InterPro" id="IPR003714">
    <property type="entry name" value="PhoH"/>
</dbReference>
<reference evidence="8 9" key="1">
    <citation type="submission" date="2015-02" db="EMBL/GenBank/DDBJ databases">
        <title>Single-cell genomics of uncultivated deep-branching MTB reveals a conserved set of magnetosome genes.</title>
        <authorList>
            <person name="Kolinko S."/>
            <person name="Richter M."/>
            <person name="Glockner F.O."/>
            <person name="Brachmann A."/>
            <person name="Schuler D."/>
        </authorList>
    </citation>
    <scope>NUCLEOTIDE SEQUENCE [LARGE SCALE GENOMIC DNA]</scope>
    <source>
        <strain evidence="8">SKK-01</strain>
    </source>
</reference>
<evidence type="ECO:0000256" key="5">
    <source>
        <dbReference type="ARBA" id="ARBA00022840"/>
    </source>
</evidence>
<dbReference type="PATRIC" id="fig|1609969.3.peg.1498"/>
<comment type="subcellular location">
    <subcellularLocation>
        <location evidence="1">Cytoplasm</location>
    </subcellularLocation>
</comment>
<dbReference type="PANTHER" id="PTHR30473">
    <property type="entry name" value="PROTEIN PHOH"/>
    <property type="match status" value="1"/>
</dbReference>
<evidence type="ECO:0000313" key="9">
    <source>
        <dbReference type="Proteomes" id="UP000033428"/>
    </source>
</evidence>
<evidence type="ECO:0000259" key="7">
    <source>
        <dbReference type="Pfam" id="PF02562"/>
    </source>
</evidence>
<evidence type="ECO:0000256" key="2">
    <source>
        <dbReference type="ARBA" id="ARBA00010393"/>
    </source>
</evidence>
<organism evidence="8 9">
    <name type="scientific">Candidatus Omnitrophus magneticus</name>
    <dbReference type="NCBI Taxonomy" id="1609969"/>
    <lineage>
        <taxon>Bacteria</taxon>
        <taxon>Pseudomonadati</taxon>
        <taxon>Candidatus Omnitrophota</taxon>
        <taxon>Candidatus Omnitrophus</taxon>
    </lineage>
</organism>
<keyword evidence="9" id="KW-1185">Reference proteome</keyword>
<proteinExistence type="inferred from homology"/>
<keyword evidence="3" id="KW-0963">Cytoplasm</keyword>
<protein>
    <recommendedName>
        <fullName evidence="6">PhoH-like protein</fullName>
    </recommendedName>
</protein>
<evidence type="ECO:0000256" key="6">
    <source>
        <dbReference type="ARBA" id="ARBA00039970"/>
    </source>
</evidence>
<accession>A0A0F0CNA4</accession>
<gene>
    <name evidence="8" type="ORF">OMAG_001402</name>
</gene>
<evidence type="ECO:0000256" key="4">
    <source>
        <dbReference type="ARBA" id="ARBA00022741"/>
    </source>
</evidence>
<name>A0A0F0CNA4_9BACT</name>
<dbReference type="GO" id="GO:0005524">
    <property type="term" value="F:ATP binding"/>
    <property type="evidence" value="ECO:0007669"/>
    <property type="project" value="UniProtKB-KW"/>
</dbReference>
<keyword evidence="4" id="KW-0547">Nucleotide-binding</keyword>
<dbReference type="SUPFAM" id="SSF52540">
    <property type="entry name" value="P-loop containing nucleoside triphosphate hydrolases"/>
    <property type="match status" value="1"/>
</dbReference>
<dbReference type="EMBL" id="JYNY01000277">
    <property type="protein sequence ID" value="KJJ84727.1"/>
    <property type="molecule type" value="Genomic_DNA"/>
</dbReference>
<evidence type="ECO:0000256" key="1">
    <source>
        <dbReference type="ARBA" id="ARBA00004496"/>
    </source>
</evidence>